<gene>
    <name evidence="3" type="ORF">SAMN05444171_6266</name>
</gene>
<dbReference type="EMBL" id="FNTI01000001">
    <property type="protein sequence ID" value="SEE10362.1"/>
    <property type="molecule type" value="Genomic_DNA"/>
</dbReference>
<feature type="domain" description="AMP-dependent synthetase/ligase" evidence="1">
    <location>
        <begin position="23"/>
        <end position="372"/>
    </location>
</feature>
<evidence type="ECO:0000313" key="3">
    <source>
        <dbReference type="EMBL" id="SEE10362.1"/>
    </source>
</evidence>
<dbReference type="InterPro" id="IPR045851">
    <property type="entry name" value="AMP-bd_C_sf"/>
</dbReference>
<dbReference type="GO" id="GO:0006631">
    <property type="term" value="P:fatty acid metabolic process"/>
    <property type="evidence" value="ECO:0007669"/>
    <property type="project" value="TreeGrafter"/>
</dbReference>
<dbReference type="OrthoDB" id="9803968at2"/>
<dbReference type="Pfam" id="PF13193">
    <property type="entry name" value="AMP-binding_C"/>
    <property type="match status" value="1"/>
</dbReference>
<dbReference type="GO" id="GO:0031956">
    <property type="term" value="F:medium-chain fatty acid-CoA ligase activity"/>
    <property type="evidence" value="ECO:0007669"/>
    <property type="project" value="TreeGrafter"/>
</dbReference>
<dbReference type="Gene3D" id="3.40.50.12780">
    <property type="entry name" value="N-terminal domain of ligase-like"/>
    <property type="match status" value="1"/>
</dbReference>
<dbReference type="InterPro" id="IPR042099">
    <property type="entry name" value="ANL_N_sf"/>
</dbReference>
<dbReference type="PANTHER" id="PTHR43201:SF32">
    <property type="entry name" value="2-SUCCINYLBENZOATE--COA LIGASE, CHLOROPLASTIC_PEROXISOMAL"/>
    <property type="match status" value="1"/>
</dbReference>
<dbReference type="Pfam" id="PF00501">
    <property type="entry name" value="AMP-binding"/>
    <property type="match status" value="1"/>
</dbReference>
<evidence type="ECO:0000259" key="1">
    <source>
        <dbReference type="Pfam" id="PF00501"/>
    </source>
</evidence>
<dbReference type="InterPro" id="IPR020845">
    <property type="entry name" value="AMP-binding_CS"/>
</dbReference>
<evidence type="ECO:0000313" key="4">
    <source>
        <dbReference type="Proteomes" id="UP000183208"/>
    </source>
</evidence>
<dbReference type="PANTHER" id="PTHR43201">
    <property type="entry name" value="ACYL-COA SYNTHETASE"/>
    <property type="match status" value="1"/>
</dbReference>
<dbReference type="InterPro" id="IPR000873">
    <property type="entry name" value="AMP-dep_synth/lig_dom"/>
</dbReference>
<dbReference type="SUPFAM" id="SSF56801">
    <property type="entry name" value="Acetyl-CoA synthetase-like"/>
    <property type="match status" value="1"/>
</dbReference>
<feature type="domain" description="AMP-binding enzyme C-terminal" evidence="2">
    <location>
        <begin position="422"/>
        <end position="498"/>
    </location>
</feature>
<reference evidence="3 4" key="1">
    <citation type="submission" date="2016-10" db="EMBL/GenBank/DDBJ databases">
        <authorList>
            <person name="de Groot N.N."/>
        </authorList>
    </citation>
    <scope>NUCLEOTIDE SEQUENCE [LARGE SCALE GENOMIC DNA]</scope>
    <source>
        <strain evidence="3 4">GAS522</strain>
    </source>
</reference>
<dbReference type="Proteomes" id="UP000183208">
    <property type="component" value="Unassembled WGS sequence"/>
</dbReference>
<dbReference type="AlphaFoldDB" id="A0A1M7FPZ3"/>
<protein>
    <submittedName>
        <fullName evidence="3">Fatty-acyl-CoA synthase</fullName>
    </submittedName>
</protein>
<organism evidence="3 4">
    <name type="scientific">Bradyrhizobium lablabi</name>
    <dbReference type="NCBI Taxonomy" id="722472"/>
    <lineage>
        <taxon>Bacteria</taxon>
        <taxon>Pseudomonadati</taxon>
        <taxon>Pseudomonadota</taxon>
        <taxon>Alphaproteobacteria</taxon>
        <taxon>Hyphomicrobiales</taxon>
        <taxon>Nitrobacteraceae</taxon>
        <taxon>Bradyrhizobium</taxon>
    </lineage>
</organism>
<dbReference type="InterPro" id="IPR025110">
    <property type="entry name" value="AMP-bd_C"/>
</dbReference>
<dbReference type="RefSeq" id="WP_074827324.1">
    <property type="nucleotide sequence ID" value="NZ_FNTI01000001.1"/>
</dbReference>
<proteinExistence type="predicted"/>
<accession>A0A1M7FPZ3</accession>
<name>A0A1M7FPZ3_9BRAD</name>
<evidence type="ECO:0000259" key="2">
    <source>
        <dbReference type="Pfam" id="PF13193"/>
    </source>
</evidence>
<sequence length="517" mass="55987">MTGEFDGAAVAGSGATVGELFHSRAQIQSADTAIEYQDRTISYGQLLRRVDRATAMLAASGLGRGDRVALLSRNRPEYIEIELAAANLGIITACLNWRLSPRELAYCVELVSPKLVIVEPDLAGNLVSPAGEAWQTLEIGPPYERLLQQQAEHSAPIVAEPEDGLVILYTSGTTGLPKGAVISHRAMIARALVFSSELGISPRDSFVAWAPMFHMASTDHSLSTLLRGGTVVMIDGFQIEPLLAAVERHHIGWLVLIPGMVEAFAAALKTQATKVKGVRVCGAMADLVPPHAIAEVTELLQAPYLNSFGSTETGLPPATRALIAPGEIPERLSKQQSAFCQIKLVDPSDQEVASGQPGELAIRGATLFSGYWQAAETNAHDFRGGWFHMGDVFRRNADGSLDFVDRVKYLIKSGGENVYPAEIERVLLSDSRVTEAAVVRAADQKWGEVPVAFISCRDGSVTEAQLLELCRRDLASYKRPRQFNFIDFSEFPRSTSGKVQRHELEARLAKTSAGITP</sequence>
<dbReference type="PROSITE" id="PS00455">
    <property type="entry name" value="AMP_BINDING"/>
    <property type="match status" value="1"/>
</dbReference>
<dbReference type="Gene3D" id="3.30.300.30">
    <property type="match status" value="1"/>
</dbReference>